<reference evidence="13 14" key="1">
    <citation type="submission" date="2016-01" db="EMBL/GenBank/DDBJ databases">
        <title>Complete Genome Sequence of Paenibacillus yonginensis DCY84, a novel Plant Growth-Promoting Bacteria with Elicitation of Induced Systemic Resistance.</title>
        <authorList>
            <person name="Kim Y.J."/>
            <person name="Yang D.C."/>
            <person name="Sukweenadhi J."/>
        </authorList>
    </citation>
    <scope>NUCLEOTIDE SEQUENCE [LARGE SCALE GENOMIC DNA]</scope>
    <source>
        <strain evidence="13 14">DCY84</strain>
    </source>
</reference>
<evidence type="ECO:0000256" key="9">
    <source>
        <dbReference type="PROSITE-ProRule" id="PRU00284"/>
    </source>
</evidence>
<dbReference type="Proteomes" id="UP000092573">
    <property type="component" value="Chromosome"/>
</dbReference>
<evidence type="ECO:0000256" key="7">
    <source>
        <dbReference type="ARBA" id="ARBA00023224"/>
    </source>
</evidence>
<evidence type="ECO:0008006" key="15">
    <source>
        <dbReference type="Google" id="ProtNLM"/>
    </source>
</evidence>
<evidence type="ECO:0000256" key="2">
    <source>
        <dbReference type="ARBA" id="ARBA00022475"/>
    </source>
</evidence>
<dbReference type="SUPFAM" id="SSF58104">
    <property type="entry name" value="Methyl-accepting chemotaxis protein (MCP) signaling domain"/>
    <property type="match status" value="1"/>
</dbReference>
<proteinExistence type="inferred from homology"/>
<keyword evidence="3" id="KW-0145">Chemotaxis</keyword>
<dbReference type="EMBL" id="CP014167">
    <property type="protein sequence ID" value="ANS76547.1"/>
    <property type="molecule type" value="Genomic_DNA"/>
</dbReference>
<dbReference type="InterPro" id="IPR033479">
    <property type="entry name" value="dCache_1"/>
</dbReference>
<feature type="domain" description="Methyl-accepting transducer" evidence="11">
    <location>
        <begin position="384"/>
        <end position="620"/>
    </location>
</feature>
<evidence type="ECO:0000259" key="11">
    <source>
        <dbReference type="PROSITE" id="PS50111"/>
    </source>
</evidence>
<evidence type="ECO:0000259" key="12">
    <source>
        <dbReference type="PROSITE" id="PS50885"/>
    </source>
</evidence>
<dbReference type="GO" id="GO:0006935">
    <property type="term" value="P:chemotaxis"/>
    <property type="evidence" value="ECO:0007669"/>
    <property type="project" value="UniProtKB-KW"/>
</dbReference>
<dbReference type="AlphaFoldDB" id="A0A1B1N569"/>
<gene>
    <name evidence="13" type="ORF">AWM70_19825</name>
</gene>
<dbReference type="SMART" id="SM00304">
    <property type="entry name" value="HAMP"/>
    <property type="match status" value="1"/>
</dbReference>
<comment type="similarity">
    <text evidence="8">Belongs to the methyl-accepting chemotaxis (MCP) protein family.</text>
</comment>
<dbReference type="Gene3D" id="1.10.287.950">
    <property type="entry name" value="Methyl-accepting chemotaxis protein"/>
    <property type="match status" value="1"/>
</dbReference>
<dbReference type="InterPro" id="IPR004089">
    <property type="entry name" value="MCPsignal_dom"/>
</dbReference>
<evidence type="ECO:0000256" key="1">
    <source>
        <dbReference type="ARBA" id="ARBA00004651"/>
    </source>
</evidence>
<feature type="transmembrane region" description="Helical" evidence="10">
    <location>
        <begin position="20"/>
        <end position="42"/>
    </location>
</feature>
<evidence type="ECO:0000256" key="6">
    <source>
        <dbReference type="ARBA" id="ARBA00023136"/>
    </source>
</evidence>
<evidence type="ECO:0000313" key="13">
    <source>
        <dbReference type="EMBL" id="ANS76547.1"/>
    </source>
</evidence>
<dbReference type="Pfam" id="PF02743">
    <property type="entry name" value="dCache_1"/>
    <property type="match status" value="1"/>
</dbReference>
<dbReference type="PANTHER" id="PTHR32089:SF112">
    <property type="entry name" value="LYSOZYME-LIKE PROTEIN-RELATED"/>
    <property type="match status" value="1"/>
</dbReference>
<dbReference type="CDD" id="cd18773">
    <property type="entry name" value="PDC1_HK_sensor"/>
    <property type="match status" value="1"/>
</dbReference>
<keyword evidence="6 10" id="KW-0472">Membrane</keyword>
<keyword evidence="2" id="KW-1003">Cell membrane</keyword>
<dbReference type="PANTHER" id="PTHR32089">
    <property type="entry name" value="METHYL-ACCEPTING CHEMOTAXIS PROTEIN MCPB"/>
    <property type="match status" value="1"/>
</dbReference>
<dbReference type="InterPro" id="IPR003660">
    <property type="entry name" value="HAMP_dom"/>
</dbReference>
<dbReference type="GO" id="GO:0005886">
    <property type="term" value="C:plasma membrane"/>
    <property type="evidence" value="ECO:0007669"/>
    <property type="project" value="UniProtKB-SubCell"/>
</dbReference>
<dbReference type="Pfam" id="PF00015">
    <property type="entry name" value="MCPsignal"/>
    <property type="match status" value="1"/>
</dbReference>
<evidence type="ECO:0000256" key="10">
    <source>
        <dbReference type="SAM" id="Phobius"/>
    </source>
</evidence>
<evidence type="ECO:0000256" key="3">
    <source>
        <dbReference type="ARBA" id="ARBA00022500"/>
    </source>
</evidence>
<keyword evidence="5 10" id="KW-1133">Transmembrane helix</keyword>
<evidence type="ECO:0000256" key="8">
    <source>
        <dbReference type="ARBA" id="ARBA00029447"/>
    </source>
</evidence>
<keyword evidence="14" id="KW-1185">Reference proteome</keyword>
<feature type="domain" description="HAMP" evidence="12">
    <location>
        <begin position="313"/>
        <end position="365"/>
    </location>
</feature>
<evidence type="ECO:0000313" key="14">
    <source>
        <dbReference type="Proteomes" id="UP000092573"/>
    </source>
</evidence>
<evidence type="ECO:0000256" key="4">
    <source>
        <dbReference type="ARBA" id="ARBA00022692"/>
    </source>
</evidence>
<organism evidence="13 14">
    <name type="scientific">Paenibacillus yonginensis</name>
    <dbReference type="NCBI Taxonomy" id="1462996"/>
    <lineage>
        <taxon>Bacteria</taxon>
        <taxon>Bacillati</taxon>
        <taxon>Bacillota</taxon>
        <taxon>Bacilli</taxon>
        <taxon>Bacillales</taxon>
        <taxon>Paenibacillaceae</taxon>
        <taxon>Paenibacillus</taxon>
    </lineage>
</organism>
<sequence length="673" mass="73324">MKVRLGEFRKGSLSLKLKLIALLLVLTVIPVVLVATISTRLYSGILVKEIRQQQAIIASTNASQLNDLLQSKVAALESMAEQYRDVFLQGNSQTVVAQLKMMKAMNPDVISYAFSDGQGHLVNESSKTFDISQYDNFKRIQKEKNVGISDITQDLETKQNIIIIDYPLLGDASELVGVIQAVVSPGQILEQLNRNKMSETSSAFLLSKTGTYLAYPEADRIGKNVKDFESPAAVAIFEHDILRNQQGSTTYKTQDGTSEMASYTQVGLTGWRVVAAGEESDLMKDARHSEQFGYIFIMVCALVIAVISYFTASYILRPVYVLIRLMKKASGGDLTERLPVKGRDEMEQLKEHTNLMLDSFTLTLKKLGEAVQHTAASSKQLTAISLDSLSATEQTARAVAQMTKGSEVQVEGSEQSASAMEEMSIGIQRIAESSSIVNERTMHVQEQISQGDQVVQAAVVQIASVSQAADRSAAMIEKLESHSSEIDQIVRYISEIAQQTNLLSLNASIEAARAGEHGRGFAVVADEVKKLAEQTARSTGTIADIMSQIRDAAAETSNSITAEREEVSKSVAQIEQVGNVFATIVHAVSEVSNQINEVSAATQQLSASTEEVSASMQEMVSISRGALEELSGISAKAEEQHRYMETISASSESLSLMAFELEELVAKFKTSQI</sequence>
<dbReference type="STRING" id="1462996.AWM70_19825"/>
<keyword evidence="7 9" id="KW-0807">Transducer</keyword>
<keyword evidence="4 10" id="KW-0812">Transmembrane</keyword>
<dbReference type="GO" id="GO:0007165">
    <property type="term" value="P:signal transduction"/>
    <property type="evidence" value="ECO:0007669"/>
    <property type="project" value="UniProtKB-KW"/>
</dbReference>
<dbReference type="PROSITE" id="PS50111">
    <property type="entry name" value="CHEMOTAXIS_TRANSDUC_2"/>
    <property type="match status" value="1"/>
</dbReference>
<dbReference type="SMART" id="SM00283">
    <property type="entry name" value="MA"/>
    <property type="match status" value="1"/>
</dbReference>
<evidence type="ECO:0000256" key="5">
    <source>
        <dbReference type="ARBA" id="ARBA00022989"/>
    </source>
</evidence>
<dbReference type="CDD" id="cd11386">
    <property type="entry name" value="MCP_signal"/>
    <property type="match status" value="1"/>
</dbReference>
<name>A0A1B1N569_9BACL</name>
<dbReference type="PROSITE" id="PS50885">
    <property type="entry name" value="HAMP"/>
    <property type="match status" value="1"/>
</dbReference>
<accession>A0A1B1N569</accession>
<comment type="subcellular location">
    <subcellularLocation>
        <location evidence="1">Cell membrane</location>
        <topology evidence="1">Multi-pass membrane protein</topology>
    </subcellularLocation>
</comment>
<feature type="transmembrane region" description="Helical" evidence="10">
    <location>
        <begin position="292"/>
        <end position="316"/>
    </location>
</feature>
<dbReference type="Gene3D" id="3.30.450.20">
    <property type="entry name" value="PAS domain"/>
    <property type="match status" value="1"/>
</dbReference>
<dbReference type="CDD" id="cd12912">
    <property type="entry name" value="PDC2_MCP_like"/>
    <property type="match status" value="1"/>
</dbReference>
<protein>
    <recommendedName>
        <fullName evidence="15">Chemotaxis protein</fullName>
    </recommendedName>
</protein>
<dbReference type="Pfam" id="PF00672">
    <property type="entry name" value="HAMP"/>
    <property type="match status" value="1"/>
</dbReference>
<dbReference type="KEGG" id="pyg:AWM70_19825"/>
<dbReference type="CDD" id="cd06225">
    <property type="entry name" value="HAMP"/>
    <property type="match status" value="1"/>
</dbReference>
<dbReference type="RefSeq" id="WP_068699306.1">
    <property type="nucleotide sequence ID" value="NZ_CP014167.1"/>
</dbReference>